<gene>
    <name evidence="6" type="primary">gabD</name>
    <name evidence="6" type="ORF">P409_11880</name>
</gene>
<dbReference type="InterPro" id="IPR016161">
    <property type="entry name" value="Ald_DH/histidinol_DH"/>
</dbReference>
<keyword evidence="2 4" id="KW-0560">Oxidoreductase</keyword>
<protein>
    <submittedName>
        <fullName evidence="6">Succinate-semialdehyde dehydrogenase</fullName>
        <ecNumber evidence="6">1.2.1.16</ecNumber>
    </submittedName>
</protein>
<dbReference type="CDD" id="cd07103">
    <property type="entry name" value="ALDH_F5_SSADH_GabD"/>
    <property type="match status" value="1"/>
</dbReference>
<dbReference type="InterPro" id="IPR029510">
    <property type="entry name" value="Ald_DH_CS_GLU"/>
</dbReference>
<evidence type="ECO:0000256" key="2">
    <source>
        <dbReference type="ARBA" id="ARBA00023002"/>
    </source>
</evidence>
<dbReference type="RefSeq" id="WP_034836065.1">
    <property type="nucleotide sequence ID" value="NZ_JANX01000116.1"/>
</dbReference>
<evidence type="ECO:0000256" key="3">
    <source>
        <dbReference type="PROSITE-ProRule" id="PRU10007"/>
    </source>
</evidence>
<dbReference type="InterPro" id="IPR015590">
    <property type="entry name" value="Aldehyde_DH_dom"/>
</dbReference>
<evidence type="ECO:0000313" key="7">
    <source>
        <dbReference type="Proteomes" id="UP000029995"/>
    </source>
</evidence>
<comment type="caution">
    <text evidence="6">The sequence shown here is derived from an EMBL/GenBank/DDBJ whole genome shotgun (WGS) entry which is preliminary data.</text>
</comment>
<dbReference type="PROSITE" id="PS00070">
    <property type="entry name" value="ALDEHYDE_DEHYDR_CYS"/>
    <property type="match status" value="1"/>
</dbReference>
<dbReference type="FunFam" id="3.40.309.10:FF:000004">
    <property type="entry name" value="Succinate-semialdehyde dehydrogenase I"/>
    <property type="match status" value="1"/>
</dbReference>
<reference evidence="6 7" key="1">
    <citation type="submission" date="2014-01" db="EMBL/GenBank/DDBJ databases">
        <title>Genome sequence determination for a cystic fibrosis isolate, Inquilinus limosus.</title>
        <authorList>
            <person name="Pino M."/>
            <person name="Di Conza J."/>
            <person name="Gutkind G."/>
        </authorList>
    </citation>
    <scope>NUCLEOTIDE SEQUENCE [LARGE SCALE GENOMIC DNA]</scope>
    <source>
        <strain evidence="6 7">MP06</strain>
    </source>
</reference>
<dbReference type="Pfam" id="PF00171">
    <property type="entry name" value="Aldedh"/>
    <property type="match status" value="1"/>
</dbReference>
<proteinExistence type="inferred from homology"/>
<dbReference type="PROSITE" id="PS00687">
    <property type="entry name" value="ALDEHYDE_DEHYDR_GLU"/>
    <property type="match status" value="1"/>
</dbReference>
<dbReference type="SUPFAM" id="SSF53720">
    <property type="entry name" value="ALDH-like"/>
    <property type="match status" value="1"/>
</dbReference>
<accession>A0A0A0D8H8</accession>
<comment type="similarity">
    <text evidence="1 4">Belongs to the aldehyde dehydrogenase family.</text>
</comment>
<sequence>MSTVTTLSLNDPTLLKSQALIGGSWIGEAVDPVTNPATGETLGRVPRFGEAEATDAVEAAEAAFGPWAKKTAKERSAILRRWFDLIIANKDDIALIMTSEQGKPLAEARGEVDYAASFVEFYAEEAKRIYGETIPSHRADARILVMRQPIGVVAAITPWNFPAAMITRKVSPALAAGCTAVVKPAPETPLTALALAELAVRAGVPAGVLNVITGDAPKIGRVLTGHPAVKFLGFTGSTEVGKLLMRQAADTVKKVGLELGGNAPFIVFDDADIDAAVEGALASKFRNMGQTCVCANRIYVQDAVYDDFVARFAEKVKAMKVGNGTEAGVVQGPLITAEAVEKTERHIADAVAKGATVVTGGHRHALGGTFFEPTVLSGATTEMVVTQEETFGPLAPVYRFRDEADVVAQANATPFGLAAYFYARDLGRVFRVAEALEYGIVGVNAGIVATEVAPFGGVKESGLGREGSHHGIEEFVELKYVLLAGMGA</sequence>
<dbReference type="EC" id="1.2.1.16" evidence="6"/>
<organism evidence="6 7">
    <name type="scientific">Inquilinus limosus MP06</name>
    <dbReference type="NCBI Taxonomy" id="1398085"/>
    <lineage>
        <taxon>Bacteria</taxon>
        <taxon>Pseudomonadati</taxon>
        <taxon>Pseudomonadota</taxon>
        <taxon>Alphaproteobacteria</taxon>
        <taxon>Rhodospirillales</taxon>
        <taxon>Rhodospirillaceae</taxon>
        <taxon>Inquilinus</taxon>
    </lineage>
</organism>
<evidence type="ECO:0000256" key="4">
    <source>
        <dbReference type="RuleBase" id="RU003345"/>
    </source>
</evidence>
<feature type="domain" description="Aldehyde dehydrogenase" evidence="5">
    <location>
        <begin position="32"/>
        <end position="481"/>
    </location>
</feature>
<dbReference type="PANTHER" id="PTHR43353">
    <property type="entry name" value="SUCCINATE-SEMIALDEHYDE DEHYDROGENASE, MITOCHONDRIAL"/>
    <property type="match status" value="1"/>
</dbReference>
<evidence type="ECO:0000313" key="6">
    <source>
        <dbReference type="EMBL" id="KGM34148.1"/>
    </source>
</evidence>
<dbReference type="PANTHER" id="PTHR43353:SF5">
    <property type="entry name" value="SUCCINATE-SEMIALDEHYDE DEHYDROGENASE, MITOCHONDRIAL"/>
    <property type="match status" value="1"/>
</dbReference>
<dbReference type="Proteomes" id="UP000029995">
    <property type="component" value="Unassembled WGS sequence"/>
</dbReference>
<dbReference type="GO" id="GO:0009450">
    <property type="term" value="P:gamma-aminobutyric acid catabolic process"/>
    <property type="evidence" value="ECO:0007669"/>
    <property type="project" value="InterPro"/>
</dbReference>
<dbReference type="NCBIfam" id="TIGR01780">
    <property type="entry name" value="SSADH"/>
    <property type="match status" value="1"/>
</dbReference>
<dbReference type="OrthoDB" id="9772584at2"/>
<dbReference type="InterPro" id="IPR016163">
    <property type="entry name" value="Ald_DH_C"/>
</dbReference>
<dbReference type="EMBL" id="JANX01000116">
    <property type="protein sequence ID" value="KGM34148.1"/>
    <property type="molecule type" value="Genomic_DNA"/>
</dbReference>
<dbReference type="AlphaFoldDB" id="A0A0A0D8H8"/>
<dbReference type="InterPro" id="IPR010102">
    <property type="entry name" value="Succ_semiAld_DH"/>
</dbReference>
<dbReference type="InterPro" id="IPR016162">
    <property type="entry name" value="Ald_DH_N"/>
</dbReference>
<dbReference type="Gene3D" id="3.40.605.10">
    <property type="entry name" value="Aldehyde Dehydrogenase, Chain A, domain 1"/>
    <property type="match status" value="1"/>
</dbReference>
<dbReference type="GO" id="GO:0004777">
    <property type="term" value="F:succinate-semialdehyde dehydrogenase (NAD+) activity"/>
    <property type="evidence" value="ECO:0007669"/>
    <property type="project" value="TreeGrafter"/>
</dbReference>
<evidence type="ECO:0000259" key="5">
    <source>
        <dbReference type="Pfam" id="PF00171"/>
    </source>
</evidence>
<name>A0A0A0D8H8_9PROT</name>
<evidence type="ECO:0000256" key="1">
    <source>
        <dbReference type="ARBA" id="ARBA00009986"/>
    </source>
</evidence>
<dbReference type="FunFam" id="3.40.605.10:FF:000005">
    <property type="entry name" value="Succinate-semialdehyde dehydrogenase I"/>
    <property type="match status" value="1"/>
</dbReference>
<dbReference type="InterPro" id="IPR050740">
    <property type="entry name" value="Aldehyde_DH_Superfamily"/>
</dbReference>
<feature type="active site" evidence="3">
    <location>
        <position position="258"/>
    </location>
</feature>
<dbReference type="GO" id="GO:0005829">
    <property type="term" value="C:cytosol"/>
    <property type="evidence" value="ECO:0007669"/>
    <property type="project" value="TreeGrafter"/>
</dbReference>
<dbReference type="Gene3D" id="3.40.309.10">
    <property type="entry name" value="Aldehyde Dehydrogenase, Chain A, domain 2"/>
    <property type="match status" value="1"/>
</dbReference>
<dbReference type="InterPro" id="IPR016160">
    <property type="entry name" value="Ald_DH_CS_CYS"/>
</dbReference>